<dbReference type="InterPro" id="IPR027939">
    <property type="entry name" value="NMT1/THI5"/>
</dbReference>
<dbReference type="Proteomes" id="UP000030826">
    <property type="component" value="Unassembled WGS sequence"/>
</dbReference>
<dbReference type="Pfam" id="PF09084">
    <property type="entry name" value="NMT1"/>
    <property type="match status" value="1"/>
</dbReference>
<feature type="signal peptide" evidence="1">
    <location>
        <begin position="1"/>
        <end position="24"/>
    </location>
</feature>
<gene>
    <name evidence="3" type="ORF">LA66_02580</name>
</gene>
<dbReference type="SUPFAM" id="SSF53850">
    <property type="entry name" value="Periplasmic binding protein-like II"/>
    <property type="match status" value="1"/>
</dbReference>
<keyword evidence="1" id="KW-0732">Signal</keyword>
<protein>
    <submittedName>
        <fullName evidence="3">ABC transporter substrate-binding protein</fullName>
    </submittedName>
</protein>
<dbReference type="PANTHER" id="PTHR31528:SF15">
    <property type="entry name" value="RIBOFLAVIN-BINDING PROTEIN RIBY"/>
    <property type="match status" value="1"/>
</dbReference>
<dbReference type="PANTHER" id="PTHR31528">
    <property type="entry name" value="4-AMINO-5-HYDROXYMETHYL-2-METHYLPYRIMIDINE PHOSPHATE SYNTHASE THI11-RELATED"/>
    <property type="match status" value="1"/>
</dbReference>
<dbReference type="RefSeq" id="WP_039188497.1">
    <property type="nucleotide sequence ID" value="NZ_JRFJ01000001.1"/>
</dbReference>
<feature type="domain" description="SsuA/THI5-like" evidence="2">
    <location>
        <begin position="41"/>
        <end position="246"/>
    </location>
</feature>
<evidence type="ECO:0000313" key="4">
    <source>
        <dbReference type="Proteomes" id="UP000030826"/>
    </source>
</evidence>
<comment type="caution">
    <text evidence="3">The sequence shown here is derived from an EMBL/GenBank/DDBJ whole genome shotgun (WGS) entry which is preliminary data.</text>
</comment>
<name>A0A0B1Q851_9HYPH</name>
<sequence length="334" mass="35728">MQKHRNILVSLVAAVLVAATGARAEDIIIATPNPSYVPLLPITVALGEGYFEDEGLNVRVEALNGSGAVLQSLASGQAQIGNPGAGPFLSARARDLDVTFLYRLNPNSSYGLVVPEASDADTPEKLRGKVIGIGTADGAEAAFTRSIFNDSGMTEGTDYSFLVVGDGGLAIAAFSRGDIDAYAAATGDAAILNSRGIPVRNITPDRFRKFFGNGLAAMTAYIEENPDVVERFGRAIVKGARFAEKPENIDAVVDHIATINPQEAEDRDFVKALVEQIIVRQAPFEPAKGFGYQDHEAWVAWQDSLVQSGDLEKPVADLNAVYTNEFVERWNAVD</sequence>
<dbReference type="OrthoDB" id="6522570at2"/>
<accession>A0A0B1Q851</accession>
<organism evidence="3 4">
    <name type="scientific">Aureimonas altamirensis</name>
    <dbReference type="NCBI Taxonomy" id="370622"/>
    <lineage>
        <taxon>Bacteria</taxon>
        <taxon>Pseudomonadati</taxon>
        <taxon>Pseudomonadota</taxon>
        <taxon>Alphaproteobacteria</taxon>
        <taxon>Hyphomicrobiales</taxon>
        <taxon>Aurantimonadaceae</taxon>
        <taxon>Aureimonas</taxon>
    </lineage>
</organism>
<proteinExistence type="predicted"/>
<evidence type="ECO:0000313" key="3">
    <source>
        <dbReference type="EMBL" id="KHJ55556.1"/>
    </source>
</evidence>
<dbReference type="Gene3D" id="3.40.190.10">
    <property type="entry name" value="Periplasmic binding protein-like II"/>
    <property type="match status" value="2"/>
</dbReference>
<dbReference type="GO" id="GO:0009228">
    <property type="term" value="P:thiamine biosynthetic process"/>
    <property type="evidence" value="ECO:0007669"/>
    <property type="project" value="InterPro"/>
</dbReference>
<evidence type="ECO:0000256" key="1">
    <source>
        <dbReference type="SAM" id="SignalP"/>
    </source>
</evidence>
<feature type="chain" id="PRO_5002060314" evidence="1">
    <location>
        <begin position="25"/>
        <end position="334"/>
    </location>
</feature>
<dbReference type="EMBL" id="JRFJ01000001">
    <property type="protein sequence ID" value="KHJ55556.1"/>
    <property type="molecule type" value="Genomic_DNA"/>
</dbReference>
<dbReference type="InterPro" id="IPR015168">
    <property type="entry name" value="SsuA/THI5"/>
</dbReference>
<reference evidence="3 4" key="1">
    <citation type="submission" date="2014-09" db="EMBL/GenBank/DDBJ databases">
        <title>Isolation and characterization of Aurantimonas altamirensis ON-56566 from clinical sample following a dog bite.</title>
        <authorList>
            <person name="Eshaghi A."/>
            <person name="Li A."/>
            <person name="Shahinas D."/>
            <person name="Bahn P."/>
            <person name="Kus J.V."/>
            <person name="Patel S.N."/>
        </authorList>
    </citation>
    <scope>NUCLEOTIDE SEQUENCE [LARGE SCALE GENOMIC DNA]</scope>
    <source>
        <strain evidence="3 4">ON-56566</strain>
    </source>
</reference>
<dbReference type="STRING" id="370622.LA66_02580"/>
<evidence type="ECO:0000259" key="2">
    <source>
        <dbReference type="Pfam" id="PF09084"/>
    </source>
</evidence>
<dbReference type="AlphaFoldDB" id="A0A0B1Q851"/>